<evidence type="ECO:0000313" key="2">
    <source>
        <dbReference type="EMBL" id="NEW47154.1"/>
    </source>
</evidence>
<gene>
    <name evidence="2" type="ORF">GV789_22285</name>
</gene>
<dbReference type="Proteomes" id="UP000468928">
    <property type="component" value="Unassembled WGS sequence"/>
</dbReference>
<accession>A0A6P1DDC1</accession>
<sequence length="54" mass="5771">MRTATGLSEESQRHLAMIADRLRVSEGLPLFDDASELRDAGDGPASGERAEDGI</sequence>
<name>A0A6P1DDC1_9NOCA</name>
<dbReference type="EMBL" id="JAAGUZ010000072">
    <property type="protein sequence ID" value="NEW47154.1"/>
    <property type="molecule type" value="Genomic_DNA"/>
</dbReference>
<protein>
    <submittedName>
        <fullName evidence="2">Uncharacterized protein</fullName>
    </submittedName>
</protein>
<dbReference type="AlphaFoldDB" id="A0A6P1DDC1"/>
<evidence type="ECO:0000313" key="3">
    <source>
        <dbReference type="Proteomes" id="UP000468928"/>
    </source>
</evidence>
<dbReference type="RefSeq" id="WP_163829952.1">
    <property type="nucleotide sequence ID" value="NZ_JAAGUX010000068.1"/>
</dbReference>
<reference evidence="2 3" key="1">
    <citation type="submission" date="2020-01" db="EMBL/GenBank/DDBJ databases">
        <title>Genetics and antimicrobial susceptibilities of Nocardia species isolated from the soil; a comparison with species isolated from humans.</title>
        <authorList>
            <person name="Carrasco G."/>
            <person name="Monzon S."/>
            <person name="Sansegundo M."/>
            <person name="Garcia E."/>
            <person name="Garrido N."/>
            <person name="Medina M.J."/>
            <person name="Villalon P."/>
            <person name="Ramirez-Arocha A.C."/>
            <person name="Jimenez P."/>
            <person name="Cuesta I."/>
            <person name="Valdezate S."/>
        </authorList>
    </citation>
    <scope>NUCLEOTIDE SEQUENCE [LARGE SCALE GENOMIC DNA]</scope>
    <source>
        <strain evidence="2 3">CNM20110639</strain>
    </source>
</reference>
<proteinExistence type="predicted"/>
<feature type="region of interest" description="Disordered" evidence="1">
    <location>
        <begin position="32"/>
        <end position="54"/>
    </location>
</feature>
<comment type="caution">
    <text evidence="2">The sequence shown here is derived from an EMBL/GenBank/DDBJ whole genome shotgun (WGS) entry which is preliminary data.</text>
</comment>
<organism evidence="2 3">
    <name type="scientific">Nocardia cyriacigeorgica</name>
    <dbReference type="NCBI Taxonomy" id="135487"/>
    <lineage>
        <taxon>Bacteria</taxon>
        <taxon>Bacillati</taxon>
        <taxon>Actinomycetota</taxon>
        <taxon>Actinomycetes</taxon>
        <taxon>Mycobacteriales</taxon>
        <taxon>Nocardiaceae</taxon>
        <taxon>Nocardia</taxon>
    </lineage>
</organism>
<evidence type="ECO:0000256" key="1">
    <source>
        <dbReference type="SAM" id="MobiDB-lite"/>
    </source>
</evidence>